<sequence length="155" mass="17003">MPSSPPQPSKKLAHFNSWSYFGLGVVAVVLVLYLAVDWTWLYSAKVAPRYRVLYWALLAFLLLVAATHFTAAFLLRRRVLVSVAGSDPATLRGFDSEPEVQLLGSTFKLRVAGQLVGTNGLAYLLRLQNRWYLAVASAAEAVKAHKAGERPASEA</sequence>
<dbReference type="EMBL" id="SACR01000010">
    <property type="protein sequence ID" value="RVU42842.1"/>
    <property type="molecule type" value="Genomic_DNA"/>
</dbReference>
<gene>
    <name evidence="2" type="ORF">EOE66_21570</name>
</gene>
<comment type="caution">
    <text evidence="2">The sequence shown here is derived from an EMBL/GenBank/DDBJ whole genome shotgun (WGS) entry which is preliminary data.</text>
</comment>
<dbReference type="AlphaFoldDB" id="A0A437R7X4"/>
<evidence type="ECO:0000313" key="2">
    <source>
        <dbReference type="EMBL" id="RVU42842.1"/>
    </source>
</evidence>
<organism evidence="2 3">
    <name type="scientific">Rubrivivax rivuli</name>
    <dbReference type="NCBI Taxonomy" id="1862385"/>
    <lineage>
        <taxon>Bacteria</taxon>
        <taxon>Pseudomonadati</taxon>
        <taxon>Pseudomonadota</taxon>
        <taxon>Betaproteobacteria</taxon>
        <taxon>Burkholderiales</taxon>
        <taxon>Sphaerotilaceae</taxon>
        <taxon>Rubrivivax</taxon>
    </lineage>
</organism>
<dbReference type="RefSeq" id="WP_128230825.1">
    <property type="nucleotide sequence ID" value="NZ_SACR01000010.1"/>
</dbReference>
<reference evidence="2 3" key="1">
    <citation type="submission" date="2019-01" db="EMBL/GenBank/DDBJ databases">
        <authorList>
            <person name="Chen W.-M."/>
        </authorList>
    </citation>
    <scope>NUCLEOTIDE SEQUENCE [LARGE SCALE GENOMIC DNA]</scope>
    <source>
        <strain evidence="2 3">KYPY4</strain>
    </source>
</reference>
<dbReference type="Proteomes" id="UP000285575">
    <property type="component" value="Unassembled WGS sequence"/>
</dbReference>
<accession>A0A437R7X4</accession>
<keyword evidence="1" id="KW-0812">Transmembrane</keyword>
<keyword evidence="1" id="KW-1133">Transmembrane helix</keyword>
<evidence type="ECO:0000313" key="3">
    <source>
        <dbReference type="Proteomes" id="UP000285575"/>
    </source>
</evidence>
<protein>
    <submittedName>
        <fullName evidence="2">Uncharacterized protein</fullName>
    </submittedName>
</protein>
<keyword evidence="1" id="KW-0472">Membrane</keyword>
<feature type="transmembrane region" description="Helical" evidence="1">
    <location>
        <begin position="20"/>
        <end position="41"/>
    </location>
</feature>
<evidence type="ECO:0000256" key="1">
    <source>
        <dbReference type="SAM" id="Phobius"/>
    </source>
</evidence>
<feature type="transmembrane region" description="Helical" evidence="1">
    <location>
        <begin position="53"/>
        <end position="75"/>
    </location>
</feature>
<name>A0A437R7X4_9BURK</name>
<proteinExistence type="predicted"/>
<keyword evidence="3" id="KW-1185">Reference proteome</keyword>